<sequence>MKVTRVLIIADPWIGHILEGQKDWEMRAQATSHRGWFGLIRKGSGQVVGLARLTECGLPLSPDEMIASHEHHRIPETMIRSGTVSRWIIPWKLADIRPPEQPVSYEHKSGAVTWVLFPDEVSIPLTKLLASTVPLSRNDETRPARTINEGVVSLITKRSTIEEPKKGMCPRSRNSR</sequence>
<dbReference type="AlphaFoldDB" id="A0A0M6XXN5"/>
<reference evidence="2" key="1">
    <citation type="submission" date="2015-07" db="EMBL/GenBank/DDBJ databases">
        <authorList>
            <person name="Rodrigo-Torres Lidia"/>
            <person name="Arahal R.David."/>
        </authorList>
    </citation>
    <scope>NUCLEOTIDE SEQUENCE [LARGE SCALE GENOMIC DNA]</scope>
    <source>
        <strain evidence="2">CECT 4801</strain>
    </source>
</reference>
<keyword evidence="2" id="KW-1185">Reference proteome</keyword>
<evidence type="ECO:0000313" key="2">
    <source>
        <dbReference type="Proteomes" id="UP000048926"/>
    </source>
</evidence>
<proteinExistence type="predicted"/>
<dbReference type="Proteomes" id="UP000048926">
    <property type="component" value="Unassembled WGS sequence"/>
</dbReference>
<dbReference type="EMBL" id="CXST01000001">
    <property type="protein sequence ID" value="CTQ42253.1"/>
    <property type="molecule type" value="Genomic_DNA"/>
</dbReference>
<gene>
    <name evidence="1" type="ORF">LAL4801_00678</name>
</gene>
<dbReference type="InterPro" id="IPR015947">
    <property type="entry name" value="PUA-like_sf"/>
</dbReference>
<organism evidence="1 2">
    <name type="scientific">Roseibium aggregatum</name>
    <dbReference type="NCBI Taxonomy" id="187304"/>
    <lineage>
        <taxon>Bacteria</taxon>
        <taxon>Pseudomonadati</taxon>
        <taxon>Pseudomonadota</taxon>
        <taxon>Alphaproteobacteria</taxon>
        <taxon>Hyphomicrobiales</taxon>
        <taxon>Stappiaceae</taxon>
        <taxon>Roseibium</taxon>
    </lineage>
</organism>
<evidence type="ECO:0000313" key="1">
    <source>
        <dbReference type="EMBL" id="CTQ42253.1"/>
    </source>
</evidence>
<dbReference type="SUPFAM" id="SSF88697">
    <property type="entry name" value="PUA domain-like"/>
    <property type="match status" value="1"/>
</dbReference>
<name>A0A0M6XXN5_9HYPH</name>
<protein>
    <submittedName>
        <fullName evidence="1">Uncharacterized protein</fullName>
    </submittedName>
</protein>
<dbReference type="Gene3D" id="2.30.130.30">
    <property type="entry name" value="Hypothetical protein"/>
    <property type="match status" value="1"/>
</dbReference>
<accession>A0A0M6XXN5</accession>